<gene>
    <name evidence="2" type="ORF">KFE25_008424</name>
</gene>
<dbReference type="OrthoDB" id="10604747at2759"/>
<dbReference type="Proteomes" id="UP000751190">
    <property type="component" value="Unassembled WGS sequence"/>
</dbReference>
<proteinExistence type="predicted"/>
<dbReference type="PANTHER" id="PTHR45923:SF2">
    <property type="entry name" value="PROTEIN SEY1"/>
    <property type="match status" value="1"/>
</dbReference>
<protein>
    <recommendedName>
        <fullName evidence="4">Cilia- and flagella-associated protein 206</fullName>
    </recommendedName>
</protein>
<feature type="signal peptide" evidence="1">
    <location>
        <begin position="1"/>
        <end position="19"/>
    </location>
</feature>
<dbReference type="GO" id="GO:0005783">
    <property type="term" value="C:endoplasmic reticulum"/>
    <property type="evidence" value="ECO:0007669"/>
    <property type="project" value="TreeGrafter"/>
</dbReference>
<feature type="chain" id="PRO_5035203570" description="Cilia- and flagella-associated protein 206" evidence="1">
    <location>
        <begin position="20"/>
        <end position="546"/>
    </location>
</feature>
<sequence length="546" mass="57360">MLRARIACCLAALAGVCDGAQRSASQFVPSFSAQLQRLGDAPLSTLACIGPRKSGKGVLVGKLLGAPVEDEEGELECVLSEDEKLAVLNSAGFGERPGDAPAFDEAADTAVAVALSQVVVLTAFFREFLAEPADAVGRLSELRPAMELLLRMSRQPGASPPRKRSLILVLREYEPDASASAQALRERFVALLEEMWAALPAARSGGGAPALADLLDVQVAPLPSPKADSAAFTAAASELRAKLRAALSSSPAPPAAQLLFSLAAASKLASSSVGPGFVSADELAAALACARAASAAFDEFASATATLHARAASRDDPLREPPAALADECSKALGAALRAYDDATVAHAGSDVRAKRRATLRSAILADLRPVHTHALQLARIGAVIDLSKRAANLTAGEGNLHADLQAAVDDVTASFREKAAMLTMREAAGAWSCGLEEKMLQQELQQMSAEMVRRAQLQGLYAPPAGRVPTGVSLHWLHPNPFGKDLRNDQLSATDRLSYSQKAKSLLRLEPMRFDQRSMSQKSVPFAGGIALTDDDLVLKNQRGK</sequence>
<name>A0A8J5XDG1_DIALT</name>
<dbReference type="GO" id="GO:0016320">
    <property type="term" value="P:endoplasmic reticulum membrane fusion"/>
    <property type="evidence" value="ECO:0007669"/>
    <property type="project" value="TreeGrafter"/>
</dbReference>
<evidence type="ECO:0000256" key="1">
    <source>
        <dbReference type="SAM" id="SignalP"/>
    </source>
</evidence>
<organism evidence="2 3">
    <name type="scientific">Diacronema lutheri</name>
    <name type="common">Unicellular marine alga</name>
    <name type="synonym">Monochrysis lutheri</name>
    <dbReference type="NCBI Taxonomy" id="2081491"/>
    <lineage>
        <taxon>Eukaryota</taxon>
        <taxon>Haptista</taxon>
        <taxon>Haptophyta</taxon>
        <taxon>Pavlovophyceae</taxon>
        <taxon>Pavlovales</taxon>
        <taxon>Pavlovaceae</taxon>
        <taxon>Diacronema</taxon>
    </lineage>
</organism>
<dbReference type="EMBL" id="JAGTXO010000049">
    <property type="protein sequence ID" value="KAG8458627.1"/>
    <property type="molecule type" value="Genomic_DNA"/>
</dbReference>
<evidence type="ECO:0000313" key="3">
    <source>
        <dbReference type="Proteomes" id="UP000751190"/>
    </source>
</evidence>
<comment type="caution">
    <text evidence="2">The sequence shown here is derived from an EMBL/GenBank/DDBJ whole genome shotgun (WGS) entry which is preliminary data.</text>
</comment>
<reference evidence="2" key="1">
    <citation type="submission" date="2021-05" db="EMBL/GenBank/DDBJ databases">
        <title>The genome of the haptophyte Pavlova lutheri (Diacronema luteri, Pavlovales) - a model for lipid biosynthesis in eukaryotic algae.</title>
        <authorList>
            <person name="Hulatt C.J."/>
            <person name="Posewitz M.C."/>
        </authorList>
    </citation>
    <scope>NUCLEOTIDE SEQUENCE</scope>
    <source>
        <strain evidence="2">NIVA-4/92</strain>
    </source>
</reference>
<dbReference type="GO" id="GO:0003924">
    <property type="term" value="F:GTPase activity"/>
    <property type="evidence" value="ECO:0007669"/>
    <property type="project" value="TreeGrafter"/>
</dbReference>
<dbReference type="OMA" id="YCAHARR"/>
<dbReference type="AlphaFoldDB" id="A0A8J5XDG1"/>
<dbReference type="PANTHER" id="PTHR45923">
    <property type="entry name" value="PROTEIN SEY1"/>
    <property type="match status" value="1"/>
</dbReference>
<dbReference type="InterPro" id="IPR008803">
    <property type="entry name" value="RHD3/Sey1"/>
</dbReference>
<evidence type="ECO:0000313" key="2">
    <source>
        <dbReference type="EMBL" id="KAG8458627.1"/>
    </source>
</evidence>
<accession>A0A8J5XDG1</accession>
<keyword evidence="1" id="KW-0732">Signal</keyword>
<evidence type="ECO:0008006" key="4">
    <source>
        <dbReference type="Google" id="ProtNLM"/>
    </source>
</evidence>
<keyword evidence="3" id="KW-1185">Reference proteome</keyword>